<keyword evidence="7" id="KW-0449">Lipoprotein</keyword>
<proteinExistence type="predicted"/>
<evidence type="ECO:0000256" key="7">
    <source>
        <dbReference type="ARBA" id="ARBA00023288"/>
    </source>
</evidence>
<keyword evidence="6" id="KW-0472">Membrane</keyword>
<dbReference type="PANTHER" id="PTHR33562">
    <property type="entry name" value="ATILLA, ISOFORM B-RELATED-RELATED"/>
    <property type="match status" value="1"/>
</dbReference>
<protein>
    <recommendedName>
        <fullName evidence="11">Protein quiver</fullName>
    </recommendedName>
</protein>
<evidence type="ECO:0008006" key="11">
    <source>
        <dbReference type="Google" id="ProtNLM"/>
    </source>
</evidence>
<evidence type="ECO:0000256" key="5">
    <source>
        <dbReference type="ARBA" id="ARBA00022989"/>
    </source>
</evidence>
<evidence type="ECO:0000313" key="9">
    <source>
        <dbReference type="EMBL" id="CAH1965471.1"/>
    </source>
</evidence>
<evidence type="ECO:0000256" key="6">
    <source>
        <dbReference type="ARBA" id="ARBA00023136"/>
    </source>
</evidence>
<feature type="signal peptide" evidence="8">
    <location>
        <begin position="1"/>
        <end position="18"/>
    </location>
</feature>
<comment type="caution">
    <text evidence="9">The sequence shown here is derived from an EMBL/GenBank/DDBJ whole genome shotgun (WGS) entry which is preliminary data.</text>
</comment>
<evidence type="ECO:0000256" key="4">
    <source>
        <dbReference type="ARBA" id="ARBA00022729"/>
    </source>
</evidence>
<dbReference type="Proteomes" id="UP001152888">
    <property type="component" value="Unassembled WGS sequence"/>
</dbReference>
<dbReference type="EMBL" id="CAKOFQ010006725">
    <property type="protein sequence ID" value="CAH1965471.1"/>
    <property type="molecule type" value="Genomic_DNA"/>
</dbReference>
<keyword evidence="5" id="KW-1133">Transmembrane helix</keyword>
<sequence length="159" mass="17970">MNLVILICFLVFTRQAQGLLRCYICSMSENDVDTGCLDNPAKAESGKILDCDKKFCYSVRQDYKDPKGKLKSLTRTCLDVPLFINDVIEDDTYRYYYKACKKDLCNGGTGRKETNSSEGAFGDKSTIYCPGIGSRNNAFTIKSSFFFIITMMMMLLQNV</sequence>
<organism evidence="9 10">
    <name type="scientific">Acanthoscelides obtectus</name>
    <name type="common">Bean weevil</name>
    <name type="synonym">Bruchus obtectus</name>
    <dbReference type="NCBI Taxonomy" id="200917"/>
    <lineage>
        <taxon>Eukaryota</taxon>
        <taxon>Metazoa</taxon>
        <taxon>Ecdysozoa</taxon>
        <taxon>Arthropoda</taxon>
        <taxon>Hexapoda</taxon>
        <taxon>Insecta</taxon>
        <taxon>Pterygota</taxon>
        <taxon>Neoptera</taxon>
        <taxon>Endopterygota</taxon>
        <taxon>Coleoptera</taxon>
        <taxon>Polyphaga</taxon>
        <taxon>Cucujiformia</taxon>
        <taxon>Chrysomeloidea</taxon>
        <taxon>Chrysomelidae</taxon>
        <taxon>Bruchinae</taxon>
        <taxon>Bruchini</taxon>
        <taxon>Acanthoscelides</taxon>
    </lineage>
</organism>
<keyword evidence="2" id="KW-0336">GPI-anchor</keyword>
<accession>A0A9P0P4W1</accession>
<dbReference type="InterPro" id="IPR050975">
    <property type="entry name" value="Sleep_regulator"/>
</dbReference>
<dbReference type="OrthoDB" id="6331233at2759"/>
<keyword evidence="3" id="KW-0812">Transmembrane</keyword>
<feature type="chain" id="PRO_5040205663" description="Protein quiver" evidence="8">
    <location>
        <begin position="19"/>
        <end position="159"/>
    </location>
</feature>
<evidence type="ECO:0000256" key="3">
    <source>
        <dbReference type="ARBA" id="ARBA00022692"/>
    </source>
</evidence>
<dbReference type="AlphaFoldDB" id="A0A9P0P4W1"/>
<evidence type="ECO:0000256" key="8">
    <source>
        <dbReference type="SAM" id="SignalP"/>
    </source>
</evidence>
<keyword evidence="2" id="KW-0325">Glycoprotein</keyword>
<dbReference type="GO" id="GO:0098552">
    <property type="term" value="C:side of membrane"/>
    <property type="evidence" value="ECO:0007669"/>
    <property type="project" value="UniProtKB-KW"/>
</dbReference>
<name>A0A9P0P4W1_ACAOB</name>
<reference evidence="9" key="1">
    <citation type="submission" date="2022-03" db="EMBL/GenBank/DDBJ databases">
        <authorList>
            <person name="Sayadi A."/>
        </authorList>
    </citation>
    <scope>NUCLEOTIDE SEQUENCE</scope>
</reference>
<evidence type="ECO:0000313" key="10">
    <source>
        <dbReference type="Proteomes" id="UP001152888"/>
    </source>
</evidence>
<gene>
    <name evidence="9" type="ORF">ACAOBT_LOCUS6350</name>
</gene>
<evidence type="ECO:0000256" key="1">
    <source>
        <dbReference type="ARBA" id="ARBA00004589"/>
    </source>
</evidence>
<evidence type="ECO:0000256" key="2">
    <source>
        <dbReference type="ARBA" id="ARBA00022622"/>
    </source>
</evidence>
<keyword evidence="4 8" id="KW-0732">Signal</keyword>
<keyword evidence="10" id="KW-1185">Reference proteome</keyword>
<comment type="subcellular location">
    <subcellularLocation>
        <location evidence="1">Membrane</location>
        <topology evidence="1">Lipid-anchor</topology>
        <topology evidence="1">GPI-anchor</topology>
    </subcellularLocation>
</comment>